<dbReference type="AlphaFoldDB" id="D6MLZ0"/>
<evidence type="ECO:0000313" key="2">
    <source>
        <dbReference type="EMBL" id="ACS83730.1"/>
    </source>
</evidence>
<gene>
    <name evidence="2" type="ORF">WISOIL_0041</name>
</gene>
<name>D6MLZ0_9BACT</name>
<sequence>MKKQLLFITAVCVSFLQAKAQTPFPTMEYVDINKVKAAVLVHGDMWWDPVTQTSRCFFPATSARNIGFAGALWMSGYDASSQLHIASQMYRQNGNDYWPGPIDTTTGVLDLATSTDWAKIWKVKRDTIKKFLFDTAARTVSSTPKSILEWPGKGNTYARGAGGVSLNVIRSMAPFVDLNANGIYEPLLGEYPDVNGDLAL</sequence>
<keyword evidence="1" id="KW-0732">Signal</keyword>
<dbReference type="EMBL" id="GQ244495">
    <property type="protein sequence ID" value="ACS83730.1"/>
    <property type="molecule type" value="Genomic_DNA"/>
</dbReference>
<accession>D6MLZ0</accession>
<feature type="signal peptide" evidence="1">
    <location>
        <begin position="1"/>
        <end position="20"/>
    </location>
</feature>
<reference evidence="2" key="1">
    <citation type="journal article" date="2010" name="Appl. Environ. Microbiol.">
        <title>Metagenomics Reveals Antibiotic Resistance Genes Encoding Predicted Bifunctional Proteins in Apple Orchard Soil.</title>
        <authorList>
            <person name="Donato J.J."/>
            <person name="Moe L.A."/>
            <person name="Converse B.J."/>
            <person name="Smart K.D."/>
            <person name="Berklein F.C."/>
            <person name="McManus P.S."/>
            <person name="Handelsman J."/>
        </authorList>
    </citation>
    <scope>NUCLEOTIDE SEQUENCE</scope>
</reference>
<feature type="non-terminal residue" evidence="2">
    <location>
        <position position="200"/>
    </location>
</feature>
<evidence type="ECO:0000256" key="1">
    <source>
        <dbReference type="SAM" id="SignalP"/>
    </source>
</evidence>
<feature type="chain" id="PRO_5003086874" evidence="1">
    <location>
        <begin position="21"/>
        <end position="200"/>
    </location>
</feature>
<organism evidence="2">
    <name type="scientific">uncultured bacterium AOCarb2</name>
    <dbReference type="NCBI Taxonomy" id="654973"/>
    <lineage>
        <taxon>Bacteria</taxon>
        <taxon>environmental samples</taxon>
    </lineage>
</organism>
<proteinExistence type="predicted"/>
<protein>
    <submittedName>
        <fullName evidence="2">Uncharacterized protein</fullName>
    </submittedName>
</protein>